<feature type="domain" description="4Fe-4S ferredoxin-type" evidence="4">
    <location>
        <begin position="11"/>
        <end position="39"/>
    </location>
</feature>
<name>A0A1W2BK14_9BACT</name>
<evidence type="ECO:0000313" key="5">
    <source>
        <dbReference type="EMBL" id="SMC73022.1"/>
    </source>
</evidence>
<dbReference type="InterPro" id="IPR045220">
    <property type="entry name" value="FRHB/FDHB/HCAR-like"/>
</dbReference>
<feature type="domain" description="4Fe-4S ferredoxin-type" evidence="4">
    <location>
        <begin position="44"/>
        <end position="64"/>
    </location>
</feature>
<dbReference type="EMBL" id="FWXY01000008">
    <property type="protein sequence ID" value="SMC73022.1"/>
    <property type="molecule type" value="Genomic_DNA"/>
</dbReference>
<organism evidence="5 6">
    <name type="scientific">Desulfocicer vacuolatum DSM 3385</name>
    <dbReference type="NCBI Taxonomy" id="1121400"/>
    <lineage>
        <taxon>Bacteria</taxon>
        <taxon>Pseudomonadati</taxon>
        <taxon>Thermodesulfobacteriota</taxon>
        <taxon>Desulfobacteria</taxon>
        <taxon>Desulfobacterales</taxon>
        <taxon>Desulfobacteraceae</taxon>
        <taxon>Desulfocicer</taxon>
    </lineage>
</organism>
<protein>
    <submittedName>
        <fullName evidence="5">Coenzyme F420 hydrogenase subunit beta</fullName>
    </submittedName>
</protein>
<dbReference type="GO" id="GO:0046872">
    <property type="term" value="F:metal ion binding"/>
    <property type="evidence" value="ECO:0007669"/>
    <property type="project" value="UniProtKB-KW"/>
</dbReference>
<gene>
    <name evidence="5" type="ORF">SAMN02746065_108139</name>
</gene>
<keyword evidence="1" id="KW-0479">Metal-binding</keyword>
<accession>A0A1W2BK14</accession>
<dbReference type="OrthoDB" id="3247493at2"/>
<dbReference type="PANTHER" id="PTHR31332:SF0">
    <property type="entry name" value="7-HYDROXYMETHYL CHLOROPHYLL A REDUCTASE, CHLOROPLASTIC"/>
    <property type="match status" value="1"/>
</dbReference>
<keyword evidence="6" id="KW-1185">Reference proteome</keyword>
<evidence type="ECO:0000259" key="4">
    <source>
        <dbReference type="PROSITE" id="PS51379"/>
    </source>
</evidence>
<dbReference type="STRING" id="1121400.SAMN02746065_108139"/>
<dbReference type="Pfam" id="PF04422">
    <property type="entry name" value="FrhB_FdhB_N"/>
    <property type="match status" value="1"/>
</dbReference>
<reference evidence="5 6" key="1">
    <citation type="submission" date="2017-04" db="EMBL/GenBank/DDBJ databases">
        <authorList>
            <person name="Afonso C.L."/>
            <person name="Miller P.J."/>
            <person name="Scott M.A."/>
            <person name="Spackman E."/>
            <person name="Goraichik I."/>
            <person name="Dimitrov K.M."/>
            <person name="Suarez D.L."/>
            <person name="Swayne D.E."/>
        </authorList>
    </citation>
    <scope>NUCLEOTIDE SEQUENCE [LARGE SCALE GENOMIC DNA]</scope>
    <source>
        <strain evidence="5 6">DSM 3385</strain>
    </source>
</reference>
<keyword evidence="3" id="KW-0411">Iron-sulfur</keyword>
<dbReference type="Pfam" id="PF04432">
    <property type="entry name" value="FrhB_FdhB_C"/>
    <property type="match status" value="1"/>
</dbReference>
<evidence type="ECO:0000256" key="1">
    <source>
        <dbReference type="ARBA" id="ARBA00022723"/>
    </source>
</evidence>
<evidence type="ECO:0000256" key="3">
    <source>
        <dbReference type="ARBA" id="ARBA00023014"/>
    </source>
</evidence>
<dbReference type="PANTHER" id="PTHR31332">
    <property type="entry name" value="7-HYDROXYMETHYL CHLOROPHYLL A REDUCTASE, CHLOROPLASTIC"/>
    <property type="match status" value="1"/>
</dbReference>
<evidence type="ECO:0000313" key="6">
    <source>
        <dbReference type="Proteomes" id="UP000192418"/>
    </source>
</evidence>
<dbReference type="InterPro" id="IPR017900">
    <property type="entry name" value="4Fe4S_Fe_S_CS"/>
</dbReference>
<dbReference type="Proteomes" id="UP000192418">
    <property type="component" value="Unassembled WGS sequence"/>
</dbReference>
<dbReference type="GO" id="GO:0051536">
    <property type="term" value="F:iron-sulfur cluster binding"/>
    <property type="evidence" value="ECO:0007669"/>
    <property type="project" value="UniProtKB-KW"/>
</dbReference>
<dbReference type="InterPro" id="IPR007525">
    <property type="entry name" value="FrhB_FdhB_C"/>
</dbReference>
<proteinExistence type="predicted"/>
<dbReference type="GO" id="GO:0052592">
    <property type="term" value="F:oxidoreductase activity, acting on CH or CH2 groups, with an iron-sulfur protein as acceptor"/>
    <property type="evidence" value="ECO:0007669"/>
    <property type="project" value="TreeGrafter"/>
</dbReference>
<dbReference type="PROSITE" id="PS51379">
    <property type="entry name" value="4FE4S_FER_2"/>
    <property type="match status" value="2"/>
</dbReference>
<dbReference type="Pfam" id="PF12838">
    <property type="entry name" value="Fer4_7"/>
    <property type="match status" value="1"/>
</dbReference>
<dbReference type="RefSeq" id="WP_084068678.1">
    <property type="nucleotide sequence ID" value="NZ_FWXY01000008.1"/>
</dbReference>
<sequence>MALNPKKNNVSKIVSDYLCNSCGACYAVCKQGAIKYHETIGGYLFPKVDGKKCIFCGLCYEVCPGIHFNKCMVSQMSDNPFVGKILSCYVGRASNKEIFNNSQSGGIVTAFLIYLLKTRQISAAIVATMQTNISPRGQVTIATSVEELIKSQKSKYIPIPMLSVINQVKKFEKPVAFVGLPCHMHGLNNLFDFDPELKSKILIKIGLVCDRVLTNAAVDFLGQSATNLPIKNLIFRDKQCPNYPGNPVIIAENGDKIILNASLRMAIKNFFTPVRCRLCFDKLNIFSDVTLGDPHGLEGINRKLGESMIMIRTKTGHNIFDAILDDEAIAVRQIDYQNAITGQHINDKKIQWISYIEAWKQLERQNPNFFKLLKINFSPILNNKKYLRDLSYSLALDNFNSREELLNYVRMALKRKKKLSLFCFPLHLIKRFVKFFLTVLWYPQKNSGRDNAN</sequence>
<dbReference type="PROSITE" id="PS00198">
    <property type="entry name" value="4FE4S_FER_1"/>
    <property type="match status" value="1"/>
</dbReference>
<dbReference type="InterPro" id="IPR017896">
    <property type="entry name" value="4Fe4S_Fe-S-bd"/>
</dbReference>
<dbReference type="Gene3D" id="3.30.70.20">
    <property type="match status" value="1"/>
</dbReference>
<dbReference type="SUPFAM" id="SSF54862">
    <property type="entry name" value="4Fe-4S ferredoxins"/>
    <property type="match status" value="1"/>
</dbReference>
<evidence type="ECO:0000256" key="2">
    <source>
        <dbReference type="ARBA" id="ARBA00023004"/>
    </source>
</evidence>
<keyword evidence="2" id="KW-0408">Iron</keyword>
<dbReference type="InterPro" id="IPR007516">
    <property type="entry name" value="Co_F420_Hydgase/DH_bsu_N"/>
</dbReference>
<dbReference type="AlphaFoldDB" id="A0A1W2BK14"/>